<reference evidence="8" key="1">
    <citation type="submission" date="2019-07" db="EMBL/GenBank/DDBJ databases">
        <title>Arthrobacter KR32 sp. nov., isolated from mountain cheese made of cows milk.</title>
        <authorList>
            <person name="Flegler A."/>
        </authorList>
    </citation>
    <scope>NUCLEOTIDE SEQUENCE [LARGE SCALE GENOMIC DNA]</scope>
    <source>
        <strain evidence="8">KR32</strain>
    </source>
</reference>
<keyword evidence="4" id="KW-0804">Transcription</keyword>
<evidence type="ECO:0000256" key="4">
    <source>
        <dbReference type="ARBA" id="ARBA00023163"/>
    </source>
</evidence>
<dbReference type="EMBL" id="VJXX01000008">
    <property type="protein sequence ID" value="MPY12242.1"/>
    <property type="molecule type" value="Genomic_DNA"/>
</dbReference>
<organism evidence="7 8">
    <name type="scientific">Arthrobacter bussei</name>
    <dbReference type="NCBI Taxonomy" id="2594179"/>
    <lineage>
        <taxon>Bacteria</taxon>
        <taxon>Bacillati</taxon>
        <taxon>Actinomycetota</taxon>
        <taxon>Actinomycetes</taxon>
        <taxon>Micrococcales</taxon>
        <taxon>Micrococcaceae</taxon>
        <taxon>Arthrobacter</taxon>
    </lineage>
</organism>
<name>A0A7X1NSR8_9MICC</name>
<evidence type="ECO:0000256" key="5">
    <source>
        <dbReference type="PROSITE-ProRule" id="PRU00335"/>
    </source>
</evidence>
<keyword evidence="1" id="KW-0678">Repressor</keyword>
<dbReference type="InterPro" id="IPR036271">
    <property type="entry name" value="Tet_transcr_reg_TetR-rel_C_sf"/>
</dbReference>
<sequence length="200" mass="22431">MVMPKLIDKSARERLIGEAAWRVVVRDGITSLSVRNVALEAGIAAGSLRYVFPTQEVLRVYVLDLVRQRVLDRIVAIEPSVSPRETVENYFSQLLPLDAERRVEMEVFLSVGVLALTDPVLQPAYDRAHQDLRAGCFKFLELLTVDSKYGGLDPAVETARTHAVIDGLALHLIRQPKNEDTNWAARELSRHLDCLAMEGR</sequence>
<comment type="caution">
    <text evidence="7">The sequence shown here is derived from an EMBL/GenBank/DDBJ whole genome shotgun (WGS) entry which is preliminary data.</text>
</comment>
<evidence type="ECO:0000256" key="3">
    <source>
        <dbReference type="ARBA" id="ARBA00023125"/>
    </source>
</evidence>
<evidence type="ECO:0000259" key="6">
    <source>
        <dbReference type="PROSITE" id="PS50977"/>
    </source>
</evidence>
<dbReference type="Gene3D" id="1.10.357.10">
    <property type="entry name" value="Tetracycline Repressor, domain 2"/>
    <property type="match status" value="1"/>
</dbReference>
<dbReference type="SUPFAM" id="SSF46689">
    <property type="entry name" value="Homeodomain-like"/>
    <property type="match status" value="1"/>
</dbReference>
<dbReference type="InterPro" id="IPR009057">
    <property type="entry name" value="Homeodomain-like_sf"/>
</dbReference>
<gene>
    <name evidence="7" type="ORF">FNH21_16235</name>
</gene>
<keyword evidence="3 5" id="KW-0238">DNA-binding</keyword>
<dbReference type="PROSITE" id="PS50977">
    <property type="entry name" value="HTH_TETR_2"/>
    <property type="match status" value="1"/>
</dbReference>
<dbReference type="AlphaFoldDB" id="A0A7X1NSR8"/>
<dbReference type="SUPFAM" id="SSF48498">
    <property type="entry name" value="Tetracyclin repressor-like, C-terminal domain"/>
    <property type="match status" value="1"/>
</dbReference>
<keyword evidence="2" id="KW-0805">Transcription regulation</keyword>
<dbReference type="GO" id="GO:0003677">
    <property type="term" value="F:DNA binding"/>
    <property type="evidence" value="ECO:0007669"/>
    <property type="project" value="UniProtKB-UniRule"/>
</dbReference>
<evidence type="ECO:0000313" key="8">
    <source>
        <dbReference type="Proteomes" id="UP000326464"/>
    </source>
</evidence>
<dbReference type="InterPro" id="IPR039538">
    <property type="entry name" value="BetI_C"/>
</dbReference>
<dbReference type="Proteomes" id="UP000326464">
    <property type="component" value="Unassembled WGS sequence"/>
</dbReference>
<accession>A0A7X1NSR8</accession>
<dbReference type="Pfam" id="PF13977">
    <property type="entry name" value="TetR_C_6"/>
    <property type="match status" value="1"/>
</dbReference>
<evidence type="ECO:0000256" key="1">
    <source>
        <dbReference type="ARBA" id="ARBA00022491"/>
    </source>
</evidence>
<protein>
    <submittedName>
        <fullName evidence="7">TetR family transcriptional regulator</fullName>
    </submittedName>
</protein>
<evidence type="ECO:0000313" key="7">
    <source>
        <dbReference type="EMBL" id="MPY12242.1"/>
    </source>
</evidence>
<keyword evidence="8" id="KW-1185">Reference proteome</keyword>
<dbReference type="OrthoDB" id="9816296at2"/>
<proteinExistence type="predicted"/>
<feature type="domain" description="HTH tetR-type" evidence="6">
    <location>
        <begin position="10"/>
        <end position="70"/>
    </location>
</feature>
<dbReference type="InterPro" id="IPR001647">
    <property type="entry name" value="HTH_TetR"/>
</dbReference>
<feature type="DNA-binding region" description="H-T-H motif" evidence="5">
    <location>
        <begin position="33"/>
        <end position="52"/>
    </location>
</feature>
<evidence type="ECO:0000256" key="2">
    <source>
        <dbReference type="ARBA" id="ARBA00023015"/>
    </source>
</evidence>